<dbReference type="Gene3D" id="3.30.70.2390">
    <property type="match status" value="1"/>
</dbReference>
<feature type="transmembrane region" description="Helical" evidence="1">
    <location>
        <begin position="12"/>
        <end position="29"/>
    </location>
</feature>
<dbReference type="STRING" id="1798491.A3C87_00655"/>
<gene>
    <name evidence="3" type="ORF">A3C87_00655</name>
</gene>
<keyword evidence="1" id="KW-0812">Transmembrane</keyword>
<feature type="domain" description="LytR/CpsA/Psr regulator C-terminal" evidence="2">
    <location>
        <begin position="107"/>
        <end position="192"/>
    </location>
</feature>
<dbReference type="InterPro" id="IPR027381">
    <property type="entry name" value="LytR/CpsA/Psr_C"/>
</dbReference>
<dbReference type="Proteomes" id="UP000176511">
    <property type="component" value="Unassembled WGS sequence"/>
</dbReference>
<evidence type="ECO:0000259" key="2">
    <source>
        <dbReference type="Pfam" id="PF13399"/>
    </source>
</evidence>
<organism evidence="3 4">
    <name type="scientific">Candidatus Kaiserbacteria bacterium RIFCSPHIGHO2_02_FULL_49_34</name>
    <dbReference type="NCBI Taxonomy" id="1798491"/>
    <lineage>
        <taxon>Bacteria</taxon>
        <taxon>Candidatus Kaiseribacteriota</taxon>
    </lineage>
</organism>
<dbReference type="AlphaFoldDB" id="A0A1F6DLL0"/>
<keyword evidence="1" id="KW-0472">Membrane</keyword>
<comment type="caution">
    <text evidence="3">The sequence shown here is derived from an EMBL/GenBank/DDBJ whole genome shotgun (WGS) entry which is preliminary data.</text>
</comment>
<evidence type="ECO:0000313" key="3">
    <source>
        <dbReference type="EMBL" id="OGG61892.1"/>
    </source>
</evidence>
<dbReference type="EMBL" id="MFLE01000014">
    <property type="protein sequence ID" value="OGG61892.1"/>
    <property type="molecule type" value="Genomic_DNA"/>
</dbReference>
<evidence type="ECO:0000256" key="1">
    <source>
        <dbReference type="SAM" id="Phobius"/>
    </source>
</evidence>
<protein>
    <recommendedName>
        <fullName evidence="2">LytR/CpsA/Psr regulator C-terminal domain-containing protein</fullName>
    </recommendedName>
</protein>
<sequence>MHTRPFYTTQTFYIVMTTTFVLVLALIFTTTTRDLRAIIEQTFVAETGTVQTLTVENEHYLALKAKLSLPDIAQREAPITPDEAQGAATSTEEAISTTAPTLNLLDYSLAVRNGTTIQGHAGNLATLLEGAGFAKAATGNASPQTVTEIYINADIRTEVFALLKAAAPELLAEAQLMQNNPTSADIVIILGSN</sequence>
<proteinExistence type="predicted"/>
<reference evidence="3 4" key="1">
    <citation type="journal article" date="2016" name="Nat. Commun.">
        <title>Thousands of microbial genomes shed light on interconnected biogeochemical processes in an aquifer system.</title>
        <authorList>
            <person name="Anantharaman K."/>
            <person name="Brown C.T."/>
            <person name="Hug L.A."/>
            <person name="Sharon I."/>
            <person name="Castelle C.J."/>
            <person name="Probst A.J."/>
            <person name="Thomas B.C."/>
            <person name="Singh A."/>
            <person name="Wilkins M.J."/>
            <person name="Karaoz U."/>
            <person name="Brodie E.L."/>
            <person name="Williams K.H."/>
            <person name="Hubbard S.S."/>
            <person name="Banfield J.F."/>
        </authorList>
    </citation>
    <scope>NUCLEOTIDE SEQUENCE [LARGE SCALE GENOMIC DNA]</scope>
</reference>
<name>A0A1F6DLL0_9BACT</name>
<accession>A0A1F6DLL0</accession>
<keyword evidence="1" id="KW-1133">Transmembrane helix</keyword>
<evidence type="ECO:0000313" key="4">
    <source>
        <dbReference type="Proteomes" id="UP000176511"/>
    </source>
</evidence>
<dbReference type="Pfam" id="PF13399">
    <property type="entry name" value="LytR_C"/>
    <property type="match status" value="1"/>
</dbReference>